<evidence type="ECO:0000313" key="7">
    <source>
        <dbReference type="EMBL" id="CDW88678.1"/>
    </source>
</evidence>
<feature type="compositionally biased region" description="Low complexity" evidence="5">
    <location>
        <begin position="67"/>
        <end position="86"/>
    </location>
</feature>
<dbReference type="GO" id="GO:0005737">
    <property type="term" value="C:cytoplasm"/>
    <property type="evidence" value="ECO:0007669"/>
    <property type="project" value="TreeGrafter"/>
</dbReference>
<dbReference type="FunFam" id="1.10.510.10:FF:000571">
    <property type="entry name" value="Maternal embryonic leucine zipper kinase"/>
    <property type="match status" value="1"/>
</dbReference>
<dbReference type="InterPro" id="IPR017441">
    <property type="entry name" value="Protein_kinase_ATP_BS"/>
</dbReference>
<dbReference type="Proteomes" id="UP000039865">
    <property type="component" value="Unassembled WGS sequence"/>
</dbReference>
<dbReference type="PANTHER" id="PTHR24346:SF30">
    <property type="entry name" value="MATERNAL EMBRYONIC LEUCINE ZIPPER KINASE"/>
    <property type="match status" value="1"/>
</dbReference>
<dbReference type="PROSITE" id="PS00108">
    <property type="entry name" value="PROTEIN_KINASE_ST"/>
    <property type="match status" value="1"/>
</dbReference>
<dbReference type="Gene3D" id="1.10.510.10">
    <property type="entry name" value="Transferase(Phosphotransferase) domain 1"/>
    <property type="match status" value="1"/>
</dbReference>
<dbReference type="AlphaFoldDB" id="A0A078B559"/>
<evidence type="ECO:0000256" key="3">
    <source>
        <dbReference type="ARBA" id="ARBA00022840"/>
    </source>
</evidence>
<feature type="region of interest" description="Disordered" evidence="5">
    <location>
        <begin position="23"/>
        <end position="42"/>
    </location>
</feature>
<comment type="subunit">
    <text evidence="1">Monomer.</text>
</comment>
<feature type="binding site" evidence="4">
    <location>
        <position position="569"/>
    </location>
    <ligand>
        <name>ATP</name>
        <dbReference type="ChEBI" id="CHEBI:30616"/>
    </ligand>
</feature>
<dbReference type="SUPFAM" id="SSF56112">
    <property type="entry name" value="Protein kinase-like (PK-like)"/>
    <property type="match status" value="1"/>
</dbReference>
<keyword evidence="7" id="KW-0418">Kinase</keyword>
<dbReference type="PROSITE" id="PS50011">
    <property type="entry name" value="PROTEIN_KINASE_DOM"/>
    <property type="match status" value="1"/>
</dbReference>
<dbReference type="SMART" id="SM00220">
    <property type="entry name" value="S_TKc"/>
    <property type="match status" value="1"/>
</dbReference>
<feature type="region of interest" description="Disordered" evidence="5">
    <location>
        <begin position="840"/>
        <end position="876"/>
    </location>
</feature>
<keyword evidence="2 4" id="KW-0547">Nucleotide-binding</keyword>
<feature type="compositionally biased region" description="Low complexity" evidence="5">
    <location>
        <begin position="867"/>
        <end position="876"/>
    </location>
</feature>
<dbReference type="PANTHER" id="PTHR24346">
    <property type="entry name" value="MAP/MICROTUBULE AFFINITY-REGULATING KINASE"/>
    <property type="match status" value="1"/>
</dbReference>
<dbReference type="OrthoDB" id="449424at2759"/>
<feature type="region of interest" description="Disordered" evidence="5">
    <location>
        <begin position="66"/>
        <end position="86"/>
    </location>
</feature>
<feature type="domain" description="Protein kinase" evidence="6">
    <location>
        <begin position="540"/>
        <end position="794"/>
    </location>
</feature>
<keyword evidence="3 4" id="KW-0067">ATP-binding</keyword>
<feature type="compositionally biased region" description="Low complexity" evidence="5">
    <location>
        <begin position="166"/>
        <end position="180"/>
    </location>
</feature>
<evidence type="ECO:0000259" key="6">
    <source>
        <dbReference type="PROSITE" id="PS50011"/>
    </source>
</evidence>
<sequence>MENLIKTKKLETRFFLNQANNQPINANINHNKPSTSHSKNKERRDILNTTAPINLHMGYMNQGIGLSANNTSATPSSTKNSSMRNQNSNLNQTQQINLNNTTDNSFGGTSNGGGFSFYPSRLSHQMNNMNGSAIHSQKHQSAVYFVQGKAQGQGTQQRHTSHGKRIQSQSRQSQNGGNNIITHGSLINGQTPTTTSASNQQQVILNGSGISTTMNNQQKYYTQMFNRQKWARGLVTEVNSKNNSPAGSFRTSTKTFNMMNNTQNFHQDATFRVKKHKNNKPTNFSANKTQSIISNQNVNANGQNMNQTLDDQQFKSGAETMKKKRSQQPTININNNTNNQGINIVQTDGQDYVQFLEKQRGILSEVNSKTAGASIVSQNSAQQNAVKGQPIQNISNQFTINNFFFQPSSPKVTQDQIHSNLDRNIKTAGASRRVSSQVNSPPVGTSYDFNKIKKDLDSVRQRHEEVQLNMIKQHKSNPNGVNMVDQQHQEKIANNDEKNATGQGTKESENIKKNTDEVQKSEAQQEEIIIFSEKHSLDDYVIGKQIGQGAYATVHIGMHKKTGKKVALKIYEKEKMKEIQRKKSVRREIKLMERLNHPHIAKLYEAIETDDQVILVMEYVSGGSTHGFLKSKPNRRMDEEDARRIYRQVISALQYCHSKCVAHRDIKLENVMLDSRGNVKIIDFGFSTCIPNDKKIKIFCGTPSYMAPEIVAKKEFCGPPADIWASGVLLFAFFCGCFPFRGQNDKELYKKIMKADLLVPEHVPAGPRAILVKILQAEAERRPSAAELYCDPWVQGISNQTDQIFVNKNRSFSTKPTQSSNNQSNGSMISVNNQLNQTQYVGAGGGAGAADPKNNKEYQRQKERIRSSQNYQQRYSSANNHPNIQQVNQAAGFNQTAVLSDKQKQNLQQTQAYNSEAYKAYYNTAGSPHDSRSPSGRVATAPHYQQFVVQSPNNRLFFNFHPNFTPSQEGAAEGYASFQRQQKKDGVIVQQTNQLNNPIHPSYVPSIVSSFATSPKGSQSKLLICISYIIKFKTTGFPLEQC</sequence>
<dbReference type="FunFam" id="3.30.200.20:FF:000042">
    <property type="entry name" value="Aurora kinase A"/>
    <property type="match status" value="1"/>
</dbReference>
<proteinExistence type="predicted"/>
<feature type="compositionally biased region" description="Basic and acidic residues" evidence="5">
    <location>
        <begin position="506"/>
        <end position="520"/>
    </location>
</feature>
<dbReference type="InParanoid" id="A0A078B559"/>
<evidence type="ECO:0000256" key="2">
    <source>
        <dbReference type="ARBA" id="ARBA00022741"/>
    </source>
</evidence>
<dbReference type="InterPro" id="IPR011009">
    <property type="entry name" value="Kinase-like_dom_sf"/>
</dbReference>
<dbReference type="GO" id="GO:0005524">
    <property type="term" value="F:ATP binding"/>
    <property type="evidence" value="ECO:0007669"/>
    <property type="project" value="UniProtKB-UniRule"/>
</dbReference>
<protein>
    <submittedName>
        <fullName evidence="7">Protein kinase domain containing protein</fullName>
    </submittedName>
</protein>
<evidence type="ECO:0000313" key="8">
    <source>
        <dbReference type="Proteomes" id="UP000039865"/>
    </source>
</evidence>
<dbReference type="GO" id="GO:0004674">
    <property type="term" value="F:protein serine/threonine kinase activity"/>
    <property type="evidence" value="ECO:0007669"/>
    <property type="project" value="TreeGrafter"/>
</dbReference>
<evidence type="ECO:0000256" key="5">
    <source>
        <dbReference type="SAM" id="MobiDB-lite"/>
    </source>
</evidence>
<dbReference type="GO" id="GO:0035556">
    <property type="term" value="P:intracellular signal transduction"/>
    <property type="evidence" value="ECO:0007669"/>
    <property type="project" value="TreeGrafter"/>
</dbReference>
<gene>
    <name evidence="7" type="primary">Contig9565.g10230</name>
    <name evidence="7" type="ORF">STYLEM_17801</name>
</gene>
<dbReference type="EMBL" id="CCKQ01016796">
    <property type="protein sequence ID" value="CDW88678.1"/>
    <property type="molecule type" value="Genomic_DNA"/>
</dbReference>
<keyword evidence="8" id="KW-1185">Reference proteome</keyword>
<organism evidence="7 8">
    <name type="scientific">Stylonychia lemnae</name>
    <name type="common">Ciliate</name>
    <dbReference type="NCBI Taxonomy" id="5949"/>
    <lineage>
        <taxon>Eukaryota</taxon>
        <taxon>Sar</taxon>
        <taxon>Alveolata</taxon>
        <taxon>Ciliophora</taxon>
        <taxon>Intramacronucleata</taxon>
        <taxon>Spirotrichea</taxon>
        <taxon>Stichotrichia</taxon>
        <taxon>Sporadotrichida</taxon>
        <taxon>Oxytrichidae</taxon>
        <taxon>Stylonychinae</taxon>
        <taxon>Stylonychia</taxon>
    </lineage>
</organism>
<name>A0A078B559_STYLE</name>
<dbReference type="InterPro" id="IPR008271">
    <property type="entry name" value="Ser/Thr_kinase_AS"/>
</dbReference>
<evidence type="ECO:0000256" key="1">
    <source>
        <dbReference type="ARBA" id="ARBA00011245"/>
    </source>
</evidence>
<feature type="compositionally biased region" description="Polar residues" evidence="5">
    <location>
        <begin position="181"/>
        <end position="199"/>
    </location>
</feature>
<dbReference type="PROSITE" id="PS00107">
    <property type="entry name" value="PROTEIN_KINASE_ATP"/>
    <property type="match status" value="1"/>
</dbReference>
<reference evidence="7 8" key="1">
    <citation type="submission" date="2014-06" db="EMBL/GenBank/DDBJ databases">
        <authorList>
            <person name="Swart Estienne"/>
        </authorList>
    </citation>
    <scope>NUCLEOTIDE SEQUENCE [LARGE SCALE GENOMIC DNA]</scope>
    <source>
        <strain evidence="7 8">130c</strain>
    </source>
</reference>
<feature type="region of interest" description="Disordered" evidence="5">
    <location>
        <begin position="149"/>
        <end position="199"/>
    </location>
</feature>
<dbReference type="Pfam" id="PF00069">
    <property type="entry name" value="Pkinase"/>
    <property type="match status" value="1"/>
</dbReference>
<evidence type="ECO:0000256" key="4">
    <source>
        <dbReference type="PROSITE-ProRule" id="PRU10141"/>
    </source>
</evidence>
<feature type="compositionally biased region" description="Basic and acidic residues" evidence="5">
    <location>
        <begin position="853"/>
        <end position="866"/>
    </location>
</feature>
<feature type="region of interest" description="Disordered" evidence="5">
    <location>
        <begin position="494"/>
        <end position="520"/>
    </location>
</feature>
<dbReference type="InterPro" id="IPR000719">
    <property type="entry name" value="Prot_kinase_dom"/>
</dbReference>
<keyword evidence="7" id="KW-0808">Transferase</keyword>
<dbReference type="CDD" id="cd14003">
    <property type="entry name" value="STKc_AMPK-like"/>
    <property type="match status" value="1"/>
</dbReference>
<accession>A0A078B559</accession>